<keyword evidence="7" id="KW-0143">Chaperone</keyword>
<comment type="subcellular location">
    <subcellularLocation>
        <location evidence="1">Cell inner membrane</location>
        <topology evidence="1">Single-pass type II membrane protein</topology>
        <orientation evidence="1">Periplasmic side</orientation>
    </subcellularLocation>
</comment>
<dbReference type="InterPro" id="IPR046357">
    <property type="entry name" value="PPIase_dom_sf"/>
</dbReference>
<dbReference type="PROSITE" id="PS50198">
    <property type="entry name" value="PPIC_PPIASE_2"/>
    <property type="match status" value="1"/>
</dbReference>
<dbReference type="Gene3D" id="3.10.50.40">
    <property type="match status" value="1"/>
</dbReference>
<keyword evidence="11 13" id="KW-0413">Isomerase</keyword>
<dbReference type="InterPro" id="IPR052029">
    <property type="entry name" value="PpiD_chaperone"/>
</dbReference>
<name>A0A150HR01_9GAMM</name>
<evidence type="ECO:0000313" key="13">
    <source>
        <dbReference type="EMBL" id="KXZ69088.1"/>
    </source>
</evidence>
<dbReference type="GO" id="GO:0003755">
    <property type="term" value="F:peptidyl-prolyl cis-trans isomerase activity"/>
    <property type="evidence" value="ECO:0007669"/>
    <property type="project" value="UniProtKB-KW"/>
</dbReference>
<keyword evidence="3" id="KW-0997">Cell inner membrane</keyword>
<dbReference type="Proteomes" id="UP000075680">
    <property type="component" value="Unassembled WGS sequence"/>
</dbReference>
<organism evidence="13 14">
    <name type="scientific">Acinetobacter venetianus</name>
    <dbReference type="NCBI Taxonomy" id="52133"/>
    <lineage>
        <taxon>Bacteria</taxon>
        <taxon>Pseudomonadati</taxon>
        <taxon>Pseudomonadota</taxon>
        <taxon>Gammaproteobacteria</taxon>
        <taxon>Moraxellales</taxon>
        <taxon>Moraxellaceae</taxon>
        <taxon>Acinetobacter</taxon>
    </lineage>
</organism>
<dbReference type="SUPFAM" id="SSF109998">
    <property type="entry name" value="Triger factor/SurA peptide-binding domain-like"/>
    <property type="match status" value="1"/>
</dbReference>
<keyword evidence="2" id="KW-1003">Cell membrane</keyword>
<comment type="similarity">
    <text evidence="8">Belongs to the PpiD chaperone family.</text>
</comment>
<evidence type="ECO:0000256" key="10">
    <source>
        <dbReference type="ARBA" id="ARBA00042775"/>
    </source>
</evidence>
<dbReference type="PANTHER" id="PTHR47529">
    <property type="entry name" value="PEPTIDYL-PROLYL CIS-TRANS ISOMERASE D"/>
    <property type="match status" value="1"/>
</dbReference>
<keyword evidence="6" id="KW-0472">Membrane</keyword>
<dbReference type="EMBL" id="JRUE01000154">
    <property type="protein sequence ID" value="KXZ69088.1"/>
    <property type="molecule type" value="Genomic_DNA"/>
</dbReference>
<evidence type="ECO:0000256" key="6">
    <source>
        <dbReference type="ARBA" id="ARBA00023136"/>
    </source>
</evidence>
<keyword evidence="4" id="KW-0812">Transmembrane</keyword>
<sequence length="623" mass="68311">MESFRTLIKGWLGKVLLVLFLTPLALVGIEGYFSGSNKADVAKSVNGQDISNKELESATKNYKDQYLSMVKGDESLLNLPVIQDKALDALVTRALLQQQAEKLGISLSDAQLEQMLAQQPSFQENGKFSEQLYGNYLRSVGMTNQSLLASLRQDHALKMISSTLMDYALVSKSDLQQLANLQTEQRTLHLASIKLDDYKKGLTASNQEITDYYNKHKGEFKQVAAVDIDYVVLTPSLLPQTNLAVTDADLKQAYQAFVEKQQKDAKREVKHILITTDTRDAAAAQKLANDVYAKIQAGMTFAQAAAQFSEDPSSKDQGGLVDAYAPGIFSTDFDNAVNALKNGQVSKPVKTQYGYHIIEANTQTVTIPSFEAEKARLTAEVEKTKSANLFSDTVNNLNEMVVGGDSLDAVVQEVKAARVESAKGVTLTTQNPYLSDLNVKAKIFSDDVKNGDRNASSNIQLANGDTIWIKIRDYHPAGIKPLAQATAEVKAKVIEDKAYKAAKAKMSTILADFKTQPAAQVVAKSNVTFENAGVFVRSQGLKRAIERAAFSIPAPTKEGMWSATTAKLPNELVIVAVSNVNANVASELPQEQLTELTKLYQQFRGQQILEDYTEYLKSHAKIK</sequence>
<dbReference type="GO" id="GO:0005886">
    <property type="term" value="C:plasma membrane"/>
    <property type="evidence" value="ECO:0007669"/>
    <property type="project" value="UniProtKB-SubCell"/>
</dbReference>
<dbReference type="InterPro" id="IPR027304">
    <property type="entry name" value="Trigger_fact/SurA_dom_sf"/>
</dbReference>
<gene>
    <name evidence="13" type="primary">ppiD</name>
    <name evidence="13" type="ORF">AVENLUH5627_01687</name>
</gene>
<dbReference type="Gene3D" id="1.10.4030.10">
    <property type="entry name" value="Porin chaperone SurA, peptide-binding domain"/>
    <property type="match status" value="1"/>
</dbReference>
<evidence type="ECO:0000256" key="9">
    <source>
        <dbReference type="ARBA" id="ARBA00040743"/>
    </source>
</evidence>
<evidence type="ECO:0000256" key="2">
    <source>
        <dbReference type="ARBA" id="ARBA00022475"/>
    </source>
</evidence>
<keyword evidence="11" id="KW-0697">Rotamase</keyword>
<evidence type="ECO:0000256" key="1">
    <source>
        <dbReference type="ARBA" id="ARBA00004382"/>
    </source>
</evidence>
<accession>A0A150HR01</accession>
<dbReference type="PANTHER" id="PTHR47529:SF1">
    <property type="entry name" value="PERIPLASMIC CHAPERONE PPID"/>
    <property type="match status" value="1"/>
</dbReference>
<evidence type="ECO:0000256" key="11">
    <source>
        <dbReference type="PROSITE-ProRule" id="PRU00278"/>
    </source>
</evidence>
<protein>
    <recommendedName>
        <fullName evidence="9">Periplasmic chaperone PpiD</fullName>
    </recommendedName>
    <alternativeName>
        <fullName evidence="10">Periplasmic folding chaperone</fullName>
    </alternativeName>
</protein>
<comment type="caution">
    <text evidence="13">The sequence shown here is derived from an EMBL/GenBank/DDBJ whole genome shotgun (WGS) entry which is preliminary data.</text>
</comment>
<evidence type="ECO:0000256" key="5">
    <source>
        <dbReference type="ARBA" id="ARBA00022989"/>
    </source>
</evidence>
<feature type="domain" description="PpiC" evidence="12">
    <location>
        <begin position="264"/>
        <end position="362"/>
    </location>
</feature>
<dbReference type="Pfam" id="PF00639">
    <property type="entry name" value="Rotamase"/>
    <property type="match status" value="1"/>
</dbReference>
<dbReference type="RefSeq" id="WP_061518744.1">
    <property type="nucleotide sequence ID" value="NZ_JRUE01000154.1"/>
</dbReference>
<evidence type="ECO:0000256" key="8">
    <source>
        <dbReference type="ARBA" id="ARBA00038408"/>
    </source>
</evidence>
<dbReference type="InterPro" id="IPR000297">
    <property type="entry name" value="PPIase_PpiC"/>
</dbReference>
<evidence type="ECO:0000313" key="14">
    <source>
        <dbReference type="Proteomes" id="UP000075680"/>
    </source>
</evidence>
<dbReference type="PATRIC" id="fig|52133.18.peg.1753"/>
<proteinExistence type="inferred from homology"/>
<evidence type="ECO:0000259" key="12">
    <source>
        <dbReference type="PROSITE" id="PS50198"/>
    </source>
</evidence>
<dbReference type="AlphaFoldDB" id="A0A150HR01"/>
<evidence type="ECO:0000256" key="4">
    <source>
        <dbReference type="ARBA" id="ARBA00022692"/>
    </source>
</evidence>
<dbReference type="SUPFAM" id="SSF54534">
    <property type="entry name" value="FKBP-like"/>
    <property type="match status" value="1"/>
</dbReference>
<evidence type="ECO:0000256" key="7">
    <source>
        <dbReference type="ARBA" id="ARBA00023186"/>
    </source>
</evidence>
<keyword evidence="5" id="KW-1133">Transmembrane helix</keyword>
<reference evidence="13 14" key="1">
    <citation type="journal article" date="2016" name="Sci. Rep.">
        <title>Genomic and phenotypic characterization of the species Acinetobacter venetianus.</title>
        <authorList>
            <person name="Fondi M."/>
            <person name="Maida I."/>
            <person name="Perrin E."/>
            <person name="Orlandini V."/>
            <person name="La Torre L."/>
            <person name="Bosi E."/>
            <person name="Negroni A."/>
            <person name="Zanaroli G."/>
            <person name="Fava F."/>
            <person name="Decorosi F."/>
            <person name="Giovannetti L."/>
            <person name="Viti C."/>
            <person name="Vaneechoutte M."/>
            <person name="Dijkshoorn L."/>
            <person name="Fani R."/>
        </authorList>
    </citation>
    <scope>NUCLEOTIDE SEQUENCE [LARGE SCALE GENOMIC DNA]</scope>
    <source>
        <strain evidence="13 14">LUH5627</strain>
    </source>
</reference>
<dbReference type="Pfam" id="PF13624">
    <property type="entry name" value="SurA_N_3"/>
    <property type="match status" value="1"/>
</dbReference>
<evidence type="ECO:0000256" key="3">
    <source>
        <dbReference type="ARBA" id="ARBA00022519"/>
    </source>
</evidence>